<evidence type="ECO:0000313" key="2">
    <source>
        <dbReference type="EMBL" id="RAS17328.1"/>
    </source>
</evidence>
<reference evidence="2 3" key="1">
    <citation type="submission" date="2018-06" db="EMBL/GenBank/DDBJ databases">
        <title>Genomic Encyclopedia of Type Strains, Phase III (KMG-III): the genomes of soil and plant-associated and newly described type strains.</title>
        <authorList>
            <person name="Whitman W."/>
        </authorList>
    </citation>
    <scope>NUCLEOTIDE SEQUENCE [LARGE SCALE GENOMIC DNA]</scope>
    <source>
        <strain evidence="2 3">LMG 23644</strain>
    </source>
</reference>
<dbReference type="AlphaFoldDB" id="A0A329B9I8"/>
<organism evidence="2 3">
    <name type="scientific">Paraburkholderia bryophila</name>
    <dbReference type="NCBI Taxonomy" id="420952"/>
    <lineage>
        <taxon>Bacteria</taxon>
        <taxon>Pseudomonadati</taxon>
        <taxon>Pseudomonadota</taxon>
        <taxon>Betaproteobacteria</taxon>
        <taxon>Burkholderiales</taxon>
        <taxon>Burkholderiaceae</taxon>
        <taxon>Paraburkholderia</taxon>
    </lineage>
</organism>
<feature type="region of interest" description="Disordered" evidence="1">
    <location>
        <begin position="1"/>
        <end position="41"/>
    </location>
</feature>
<proteinExistence type="predicted"/>
<feature type="non-terminal residue" evidence="2">
    <location>
        <position position="41"/>
    </location>
</feature>
<dbReference type="EMBL" id="QLTK01000048">
    <property type="protein sequence ID" value="RAS17328.1"/>
    <property type="molecule type" value="Genomic_DNA"/>
</dbReference>
<evidence type="ECO:0000256" key="1">
    <source>
        <dbReference type="SAM" id="MobiDB-lite"/>
    </source>
</evidence>
<accession>A0A329B9I8</accession>
<gene>
    <name evidence="2" type="ORF">BX591_14830</name>
</gene>
<dbReference type="Proteomes" id="UP000248918">
    <property type="component" value="Unassembled WGS sequence"/>
</dbReference>
<feature type="compositionally biased region" description="Basic and acidic residues" evidence="1">
    <location>
        <begin position="1"/>
        <end position="11"/>
    </location>
</feature>
<name>A0A329B9I8_9BURK</name>
<evidence type="ECO:0000313" key="3">
    <source>
        <dbReference type="Proteomes" id="UP000248918"/>
    </source>
</evidence>
<sequence>MAATGVRREKVALSSGCKPRPANAPAGSNRSSYGGNEVAEA</sequence>
<comment type="caution">
    <text evidence="2">The sequence shown here is derived from an EMBL/GenBank/DDBJ whole genome shotgun (WGS) entry which is preliminary data.</text>
</comment>
<protein>
    <submittedName>
        <fullName evidence="2">Uncharacterized protein</fullName>
    </submittedName>
</protein>